<evidence type="ECO:0000313" key="2">
    <source>
        <dbReference type="EMBL" id="MFC4905782.1"/>
    </source>
</evidence>
<dbReference type="Proteomes" id="UP001595872">
    <property type="component" value="Unassembled WGS sequence"/>
</dbReference>
<dbReference type="InterPro" id="IPR001387">
    <property type="entry name" value="Cro/C1-type_HTH"/>
</dbReference>
<evidence type="ECO:0000313" key="3">
    <source>
        <dbReference type="Proteomes" id="UP001595872"/>
    </source>
</evidence>
<keyword evidence="3" id="KW-1185">Reference proteome</keyword>
<dbReference type="CDD" id="cd00093">
    <property type="entry name" value="HTH_XRE"/>
    <property type="match status" value="1"/>
</dbReference>
<proteinExistence type="predicted"/>
<reference evidence="3" key="1">
    <citation type="journal article" date="2019" name="Int. J. Syst. Evol. Microbiol.">
        <title>The Global Catalogue of Microorganisms (GCM) 10K type strain sequencing project: providing services to taxonomists for standard genome sequencing and annotation.</title>
        <authorList>
            <consortium name="The Broad Institute Genomics Platform"/>
            <consortium name="The Broad Institute Genome Sequencing Center for Infectious Disease"/>
            <person name="Wu L."/>
            <person name="Ma J."/>
        </authorList>
    </citation>
    <scope>NUCLEOTIDE SEQUENCE [LARGE SCALE GENOMIC DNA]</scope>
    <source>
        <strain evidence="3">KLKA75</strain>
    </source>
</reference>
<organism evidence="2 3">
    <name type="scientific">Actinomadura gamaensis</name>
    <dbReference type="NCBI Taxonomy" id="1763541"/>
    <lineage>
        <taxon>Bacteria</taxon>
        <taxon>Bacillati</taxon>
        <taxon>Actinomycetota</taxon>
        <taxon>Actinomycetes</taxon>
        <taxon>Streptosporangiales</taxon>
        <taxon>Thermomonosporaceae</taxon>
        <taxon>Actinomadura</taxon>
    </lineage>
</organism>
<name>A0ABV9TSK5_9ACTN</name>
<feature type="domain" description="HTH cro/C1-type" evidence="1">
    <location>
        <begin position="20"/>
        <end position="77"/>
    </location>
</feature>
<dbReference type="RefSeq" id="WP_378251524.1">
    <property type="nucleotide sequence ID" value="NZ_JBHSIT010000001.1"/>
</dbReference>
<dbReference type="Pfam" id="PF19054">
    <property type="entry name" value="DUF5753"/>
    <property type="match status" value="1"/>
</dbReference>
<dbReference type="SMART" id="SM00530">
    <property type="entry name" value="HTH_XRE"/>
    <property type="match status" value="1"/>
</dbReference>
<protein>
    <submittedName>
        <fullName evidence="2">Helix-turn-helix transcriptional regulator</fullName>
    </submittedName>
</protein>
<accession>A0ABV9TSK5</accession>
<evidence type="ECO:0000259" key="1">
    <source>
        <dbReference type="SMART" id="SM00530"/>
    </source>
</evidence>
<dbReference type="EMBL" id="JBHSIT010000001">
    <property type="protein sequence ID" value="MFC4905782.1"/>
    <property type="molecule type" value="Genomic_DNA"/>
</dbReference>
<comment type="caution">
    <text evidence="2">The sequence shown here is derived from an EMBL/GenBank/DDBJ whole genome shotgun (WGS) entry which is preliminary data.</text>
</comment>
<gene>
    <name evidence="2" type="ORF">ACFPCY_00485</name>
</gene>
<dbReference type="InterPro" id="IPR043917">
    <property type="entry name" value="DUF5753"/>
</dbReference>
<sequence length="272" mass="30776">MAPLESLNPDTSFKDWVASDLRFYREREGLSLAQMGAIMGAAKATVSNLEHARDGWNLNEDQADKLDSFLRLNHHFRRLVRYARTAHDPDWFAEYAKHEALALVIRSFRLSLFPGIFQTPDYARSLLREAGWVKDVESAVQIRMERQAVLTQENPPFVWVVIDESVLHRQVGDRDVFRGQLARLCEVATLPNVTVRIVPTSSRFYPGLDGSFNALSLPTSELVFVEAPGGGRLVQESAEVREFGVRWDLIGACALPWEASLALLTQVMERYS</sequence>